<keyword evidence="2" id="KW-0812">Transmembrane</keyword>
<comment type="caution">
    <text evidence="3">The sequence shown here is derived from an EMBL/GenBank/DDBJ whole genome shotgun (WGS) entry which is preliminary data.</text>
</comment>
<evidence type="ECO:0000313" key="4">
    <source>
        <dbReference type="Proteomes" id="UP001515480"/>
    </source>
</evidence>
<sequence>MTVVESLVVPDSPDSIVELSDLSTGRTSTDGFEPQRPSSVTWCADIVDHPSPSKSTQLPTNSPTSDSFKMLKDSPSRNRSESINLLWQVRNALERHPSIAKNIGLQLLVPEPLPSDATPPETEEPDQRFIQRFTKPSARAFWRHLFYVIITIALVGVTAQLMMLKLSYQQQTQVVSSFAKEIEHNKGLPLIVKKLAAPAFTVQGALILMNFVLVWRGMAIWNLIVKIKIIDTVQRLKWVDPVTRHGASVLKTVAYPIKVLFRPWARHRAKLAREAQILLARQAAEKRLWTVAARWASSVVSTWTRELGTVVFR</sequence>
<protein>
    <submittedName>
        <fullName evidence="3">Uncharacterized protein</fullName>
    </submittedName>
</protein>
<organism evidence="3 4">
    <name type="scientific">Prymnesium parvum</name>
    <name type="common">Toxic golden alga</name>
    <dbReference type="NCBI Taxonomy" id="97485"/>
    <lineage>
        <taxon>Eukaryota</taxon>
        <taxon>Haptista</taxon>
        <taxon>Haptophyta</taxon>
        <taxon>Prymnesiophyceae</taxon>
        <taxon>Prymnesiales</taxon>
        <taxon>Prymnesiaceae</taxon>
        <taxon>Prymnesium</taxon>
    </lineage>
</organism>
<evidence type="ECO:0000313" key="3">
    <source>
        <dbReference type="EMBL" id="KAL1528407.1"/>
    </source>
</evidence>
<keyword evidence="2" id="KW-1133">Transmembrane helix</keyword>
<gene>
    <name evidence="3" type="ORF">AB1Y20_009756</name>
</gene>
<feature type="compositionally biased region" description="Polar residues" evidence="1">
    <location>
        <begin position="52"/>
        <end position="67"/>
    </location>
</feature>
<feature type="compositionally biased region" description="Polar residues" evidence="1">
    <location>
        <begin position="21"/>
        <end position="38"/>
    </location>
</feature>
<name>A0AB34K5F1_PRYPA</name>
<feature type="region of interest" description="Disordered" evidence="1">
    <location>
        <begin position="46"/>
        <end position="76"/>
    </location>
</feature>
<evidence type="ECO:0000256" key="2">
    <source>
        <dbReference type="SAM" id="Phobius"/>
    </source>
</evidence>
<proteinExistence type="predicted"/>
<evidence type="ECO:0000256" key="1">
    <source>
        <dbReference type="SAM" id="MobiDB-lite"/>
    </source>
</evidence>
<dbReference type="Proteomes" id="UP001515480">
    <property type="component" value="Unassembled WGS sequence"/>
</dbReference>
<feature type="region of interest" description="Disordered" evidence="1">
    <location>
        <begin position="19"/>
        <end position="38"/>
    </location>
</feature>
<keyword evidence="4" id="KW-1185">Reference proteome</keyword>
<dbReference type="AlphaFoldDB" id="A0AB34K5F1"/>
<keyword evidence="2" id="KW-0472">Membrane</keyword>
<dbReference type="EMBL" id="JBGBPQ010000002">
    <property type="protein sequence ID" value="KAL1528407.1"/>
    <property type="molecule type" value="Genomic_DNA"/>
</dbReference>
<feature type="transmembrane region" description="Helical" evidence="2">
    <location>
        <begin position="145"/>
        <end position="164"/>
    </location>
</feature>
<reference evidence="3 4" key="1">
    <citation type="journal article" date="2024" name="Science">
        <title>Giant polyketide synthase enzymes in the biosynthesis of giant marine polyether toxins.</title>
        <authorList>
            <person name="Fallon T.R."/>
            <person name="Shende V.V."/>
            <person name="Wierzbicki I.H."/>
            <person name="Pendleton A.L."/>
            <person name="Watervoot N.F."/>
            <person name="Auber R.P."/>
            <person name="Gonzalez D.J."/>
            <person name="Wisecaver J.H."/>
            <person name="Moore B.S."/>
        </authorList>
    </citation>
    <scope>NUCLEOTIDE SEQUENCE [LARGE SCALE GENOMIC DNA]</scope>
    <source>
        <strain evidence="3 4">12B1</strain>
    </source>
</reference>
<feature type="transmembrane region" description="Helical" evidence="2">
    <location>
        <begin position="195"/>
        <end position="215"/>
    </location>
</feature>
<accession>A0AB34K5F1</accession>